<evidence type="ECO:0000313" key="2">
    <source>
        <dbReference type="EMBL" id="KAK3794214.1"/>
    </source>
</evidence>
<evidence type="ECO:0000256" key="1">
    <source>
        <dbReference type="SAM" id="MobiDB-lite"/>
    </source>
</evidence>
<accession>A0AAE1AUC7</accession>
<comment type="caution">
    <text evidence="2">The sequence shown here is derived from an EMBL/GenBank/DDBJ whole genome shotgun (WGS) entry which is preliminary data.</text>
</comment>
<feature type="compositionally biased region" description="Basic and acidic residues" evidence="1">
    <location>
        <begin position="376"/>
        <end position="392"/>
    </location>
</feature>
<feature type="compositionally biased region" description="Acidic residues" evidence="1">
    <location>
        <begin position="400"/>
        <end position="409"/>
    </location>
</feature>
<dbReference type="Proteomes" id="UP001283361">
    <property type="component" value="Unassembled WGS sequence"/>
</dbReference>
<reference evidence="2" key="1">
    <citation type="journal article" date="2023" name="G3 (Bethesda)">
        <title>A reference genome for the long-term kleptoplast-retaining sea slug Elysia crispata morphotype clarki.</title>
        <authorList>
            <person name="Eastman K.E."/>
            <person name="Pendleton A.L."/>
            <person name="Shaikh M.A."/>
            <person name="Suttiyut T."/>
            <person name="Ogas R."/>
            <person name="Tomko P."/>
            <person name="Gavelis G."/>
            <person name="Widhalm J.R."/>
            <person name="Wisecaver J.H."/>
        </authorList>
    </citation>
    <scope>NUCLEOTIDE SEQUENCE</scope>
    <source>
        <strain evidence="2">ECLA1</strain>
    </source>
</reference>
<organism evidence="2 3">
    <name type="scientific">Elysia crispata</name>
    <name type="common">lettuce slug</name>
    <dbReference type="NCBI Taxonomy" id="231223"/>
    <lineage>
        <taxon>Eukaryota</taxon>
        <taxon>Metazoa</taxon>
        <taxon>Spiralia</taxon>
        <taxon>Lophotrochozoa</taxon>
        <taxon>Mollusca</taxon>
        <taxon>Gastropoda</taxon>
        <taxon>Heterobranchia</taxon>
        <taxon>Euthyneura</taxon>
        <taxon>Panpulmonata</taxon>
        <taxon>Sacoglossa</taxon>
        <taxon>Placobranchoidea</taxon>
        <taxon>Plakobranchidae</taxon>
        <taxon>Elysia</taxon>
    </lineage>
</organism>
<dbReference type="AlphaFoldDB" id="A0AAE1AUC7"/>
<feature type="region of interest" description="Disordered" evidence="1">
    <location>
        <begin position="124"/>
        <end position="300"/>
    </location>
</feature>
<sequence length="409" mass="45800">MAKLERFPSYAFSRSPFQSPTAHSQTHRRTLFSSRLDLMACPQERGSRAAINLFPILAHDKTSKTTKNRKRKYSRQATASELGTICFLTSRVRHKAERWGTSSLYSLAPILSLTALVLGSFTKPRPSPHTVPEPSHGTPALTRYPSPHTVPQPSHGTPALIRYPSPHTVPQPSYGTPALIRYPSPHTVPQPSHGTPALIRYPSPHTVPQPPHGTPAVTRYPSPHTVPQPSHGTPALIRYPSPHTVPQPSHGTPGPASSRPRAWRAGETGQPAASTTEGRWQQEDIEEGHDESREEKYRRKMRTEKEFWKNVAGLRARRGNGLSQRTSHSLESHFEAVAKVTISSSFSADPRRRSFTFIVDDRAVRLWDQRSLSVEKAGEREGGGDRGDEMRYKRNKKKEEEEEEIEGMR</sequence>
<dbReference type="EMBL" id="JAWDGP010001132">
    <property type="protein sequence ID" value="KAK3794214.1"/>
    <property type="molecule type" value="Genomic_DNA"/>
</dbReference>
<protein>
    <submittedName>
        <fullName evidence="2">Uncharacterized protein</fullName>
    </submittedName>
</protein>
<evidence type="ECO:0000313" key="3">
    <source>
        <dbReference type="Proteomes" id="UP001283361"/>
    </source>
</evidence>
<name>A0AAE1AUC7_9GAST</name>
<feature type="compositionally biased region" description="Basic and acidic residues" evidence="1">
    <location>
        <begin position="290"/>
        <end position="300"/>
    </location>
</feature>
<keyword evidence="3" id="KW-1185">Reference proteome</keyword>
<proteinExistence type="predicted"/>
<feature type="region of interest" description="Disordered" evidence="1">
    <location>
        <begin position="372"/>
        <end position="409"/>
    </location>
</feature>
<gene>
    <name evidence="2" type="ORF">RRG08_049614</name>
</gene>